<gene>
    <name evidence="3" type="ORF">BT63DRAFT_429524</name>
</gene>
<feature type="transmembrane region" description="Helical" evidence="2">
    <location>
        <begin position="233"/>
        <end position="251"/>
    </location>
</feature>
<feature type="transmembrane region" description="Helical" evidence="2">
    <location>
        <begin position="158"/>
        <end position="177"/>
    </location>
</feature>
<keyword evidence="4" id="KW-1185">Reference proteome</keyword>
<feature type="transmembrane region" description="Helical" evidence="2">
    <location>
        <begin position="271"/>
        <end position="295"/>
    </location>
</feature>
<feature type="region of interest" description="Disordered" evidence="1">
    <location>
        <begin position="306"/>
        <end position="348"/>
    </location>
</feature>
<organism evidence="3 4">
    <name type="scientific">Microthyrium microscopicum</name>
    <dbReference type="NCBI Taxonomy" id="703497"/>
    <lineage>
        <taxon>Eukaryota</taxon>
        <taxon>Fungi</taxon>
        <taxon>Dikarya</taxon>
        <taxon>Ascomycota</taxon>
        <taxon>Pezizomycotina</taxon>
        <taxon>Dothideomycetes</taxon>
        <taxon>Dothideomycetes incertae sedis</taxon>
        <taxon>Microthyriales</taxon>
        <taxon>Microthyriaceae</taxon>
        <taxon>Microthyrium</taxon>
    </lineage>
</organism>
<dbReference type="Proteomes" id="UP000799302">
    <property type="component" value="Unassembled WGS sequence"/>
</dbReference>
<dbReference type="InterPro" id="IPR053018">
    <property type="entry name" value="Elsinochrome_Biosynth-Asso"/>
</dbReference>
<dbReference type="PANTHER" id="PTHR37577">
    <property type="entry name" value="INTEGRAL MEMBRANE PROTEIN"/>
    <property type="match status" value="1"/>
</dbReference>
<evidence type="ECO:0000313" key="4">
    <source>
        <dbReference type="Proteomes" id="UP000799302"/>
    </source>
</evidence>
<feature type="transmembrane region" description="Helical" evidence="2">
    <location>
        <begin position="21"/>
        <end position="47"/>
    </location>
</feature>
<dbReference type="AlphaFoldDB" id="A0A6A6U1H7"/>
<dbReference type="PANTHER" id="PTHR37577:SF1">
    <property type="entry name" value="INTEGRAL MEMBRANE PROTEIN"/>
    <property type="match status" value="1"/>
</dbReference>
<sequence>MAEATSEVKVCERVGEPDPDIAGIGILMSFAIQALCSIVLAIFVFFLSKLGRLQVTHEEESKERDIELGRLRIVSKMLMVGNDTQLLIGGALIITALSQAQDIDLYHLHLIYDTAALVGVGSATCMASWSWTTARVTEFHSLRGKPNRVSRLSPRHRAFYSFIALFIALVILLGVRLGEWNVDEDGHCYRTNYTSSSGTKHPFADKLYLGLTAPWLIIVMILSVLGTDKHIRFIIGQAIAQFPVHLYFMIAMRSANSGHLEGEESEDDWRFGQTVAVILLAVTLQEMIHGFWDYIEFEKKSYKSLSQTTSRDPESHLQLPRSGDSNVKDEREAMMGHGQGDTSYNRHN</sequence>
<name>A0A6A6U1H7_9PEZI</name>
<evidence type="ECO:0000313" key="3">
    <source>
        <dbReference type="EMBL" id="KAF2664794.1"/>
    </source>
</evidence>
<keyword evidence="2" id="KW-1133">Transmembrane helix</keyword>
<feature type="transmembrane region" description="Helical" evidence="2">
    <location>
        <begin position="207"/>
        <end position="226"/>
    </location>
</feature>
<dbReference type="OrthoDB" id="5427664at2759"/>
<keyword evidence="2" id="KW-0812">Transmembrane</keyword>
<proteinExistence type="predicted"/>
<evidence type="ECO:0000256" key="1">
    <source>
        <dbReference type="SAM" id="MobiDB-lite"/>
    </source>
</evidence>
<reference evidence="3" key="1">
    <citation type="journal article" date="2020" name="Stud. Mycol.">
        <title>101 Dothideomycetes genomes: a test case for predicting lifestyles and emergence of pathogens.</title>
        <authorList>
            <person name="Haridas S."/>
            <person name="Albert R."/>
            <person name="Binder M."/>
            <person name="Bloem J."/>
            <person name="Labutti K."/>
            <person name="Salamov A."/>
            <person name="Andreopoulos B."/>
            <person name="Baker S."/>
            <person name="Barry K."/>
            <person name="Bills G."/>
            <person name="Bluhm B."/>
            <person name="Cannon C."/>
            <person name="Castanera R."/>
            <person name="Culley D."/>
            <person name="Daum C."/>
            <person name="Ezra D."/>
            <person name="Gonzalez J."/>
            <person name="Henrissat B."/>
            <person name="Kuo A."/>
            <person name="Liang C."/>
            <person name="Lipzen A."/>
            <person name="Lutzoni F."/>
            <person name="Magnuson J."/>
            <person name="Mondo S."/>
            <person name="Nolan M."/>
            <person name="Ohm R."/>
            <person name="Pangilinan J."/>
            <person name="Park H.-J."/>
            <person name="Ramirez L."/>
            <person name="Alfaro M."/>
            <person name="Sun H."/>
            <person name="Tritt A."/>
            <person name="Yoshinaga Y."/>
            <person name="Zwiers L.-H."/>
            <person name="Turgeon B."/>
            <person name="Goodwin S."/>
            <person name="Spatafora J."/>
            <person name="Crous P."/>
            <person name="Grigoriev I."/>
        </authorList>
    </citation>
    <scope>NUCLEOTIDE SEQUENCE</scope>
    <source>
        <strain evidence="3">CBS 115976</strain>
    </source>
</reference>
<keyword evidence="2" id="KW-0472">Membrane</keyword>
<evidence type="ECO:0000256" key="2">
    <source>
        <dbReference type="SAM" id="Phobius"/>
    </source>
</evidence>
<protein>
    <submittedName>
        <fullName evidence="3">Uncharacterized protein</fullName>
    </submittedName>
</protein>
<dbReference type="EMBL" id="MU004242">
    <property type="protein sequence ID" value="KAF2664794.1"/>
    <property type="molecule type" value="Genomic_DNA"/>
</dbReference>
<accession>A0A6A6U1H7</accession>